<keyword evidence="5" id="KW-1185">Reference proteome</keyword>
<name>A0A1I6KT86_9EURY</name>
<keyword evidence="2" id="KW-0472">Membrane</keyword>
<dbReference type="Pfam" id="PF23960">
    <property type="entry name" value="DUF7289"/>
    <property type="match status" value="1"/>
</dbReference>
<proteinExistence type="predicted"/>
<evidence type="ECO:0000313" key="4">
    <source>
        <dbReference type="EMBL" id="SFR94463.1"/>
    </source>
</evidence>
<feature type="region of interest" description="Disordered" evidence="1">
    <location>
        <begin position="1230"/>
        <end position="1252"/>
    </location>
</feature>
<dbReference type="Proteomes" id="UP000199062">
    <property type="component" value="Unassembled WGS sequence"/>
</dbReference>
<dbReference type="AlphaFoldDB" id="A0A1I6KT86"/>
<keyword evidence="2" id="KW-1133">Transmembrane helix</keyword>
<protein>
    <submittedName>
        <fullName evidence="4">CARDB protein</fullName>
    </submittedName>
</protein>
<evidence type="ECO:0000313" key="5">
    <source>
        <dbReference type="Proteomes" id="UP000199062"/>
    </source>
</evidence>
<organism evidence="4 5">
    <name type="scientific">Halomicrobium zhouii</name>
    <dbReference type="NCBI Taxonomy" id="767519"/>
    <lineage>
        <taxon>Archaea</taxon>
        <taxon>Methanobacteriati</taxon>
        <taxon>Methanobacteriota</taxon>
        <taxon>Stenosarchaea group</taxon>
        <taxon>Halobacteria</taxon>
        <taxon>Halobacteriales</taxon>
        <taxon>Haloarculaceae</taxon>
        <taxon>Halomicrobium</taxon>
    </lineage>
</organism>
<dbReference type="Gene3D" id="2.60.40.10">
    <property type="entry name" value="Immunoglobulins"/>
    <property type="match status" value="3"/>
</dbReference>
<dbReference type="EMBL" id="FOZK01000001">
    <property type="protein sequence ID" value="SFR94463.1"/>
    <property type="molecule type" value="Genomic_DNA"/>
</dbReference>
<feature type="compositionally biased region" description="Polar residues" evidence="1">
    <location>
        <begin position="1235"/>
        <end position="1245"/>
    </location>
</feature>
<evidence type="ECO:0000256" key="2">
    <source>
        <dbReference type="SAM" id="Phobius"/>
    </source>
</evidence>
<feature type="transmembrane region" description="Helical" evidence="2">
    <location>
        <begin position="12"/>
        <end position="35"/>
    </location>
</feature>
<dbReference type="Pfam" id="PF07705">
    <property type="entry name" value="CARDB"/>
    <property type="match status" value="1"/>
</dbReference>
<feature type="region of interest" description="Disordered" evidence="1">
    <location>
        <begin position="299"/>
        <end position="329"/>
    </location>
</feature>
<dbReference type="InterPro" id="IPR013783">
    <property type="entry name" value="Ig-like_fold"/>
</dbReference>
<evidence type="ECO:0000256" key="1">
    <source>
        <dbReference type="SAM" id="MobiDB-lite"/>
    </source>
</evidence>
<gene>
    <name evidence="4" type="ORF">SAMN05216559_1531</name>
</gene>
<evidence type="ECO:0000259" key="3">
    <source>
        <dbReference type="Pfam" id="PF07705"/>
    </source>
</evidence>
<feature type="domain" description="CARDB" evidence="3">
    <location>
        <begin position="914"/>
        <end position="993"/>
    </location>
</feature>
<dbReference type="InterPro" id="IPR011635">
    <property type="entry name" value="CARDB"/>
</dbReference>
<reference evidence="4 5" key="1">
    <citation type="submission" date="2016-10" db="EMBL/GenBank/DDBJ databases">
        <authorList>
            <person name="de Groot N.N."/>
        </authorList>
    </citation>
    <scope>NUCLEOTIDE SEQUENCE [LARGE SCALE GENOMIC DNA]</scope>
    <source>
        <strain evidence="4 5">CGMCC 1.10457</strain>
    </source>
</reference>
<sequence length="1252" mass="136619">MGCGPESEQRGISHLVGAVLLIGMTMTAVVLIIVAGTGTIGDVNEDNKAEVAGQTFAQTDEAFQAFARQDRNRSRTVELPESMNGDVEVRDSSWRLRLNDNSDCYSGTRRMGEMRYEGDEQTVGYEGGGIWKKDESGATMDTPPELTYQEGSLSVRFPNITGEMTTSNRVSLSSNVSRQDLHNQRLSKALYTDLKYDETGSYSIVCSPAELDSATLWIEDSEYASAWARYFESNYEDELVSVETSDPIEPGDTVEVEFQLGDVSNPDYNITDYDVSRATGTSEMIVEAEITNDGGLDGSQDVKFDYTGPKTGSDKKNNVELESGESTTVSFSVPNGDIESTPPKYNLEVQTENDSRDVDIAFGSPTGTPDAAVDADVPQNASTREDATADVTVDNAGGMTAYEDVEFEYKAVSDSDWTSVGTKTVTVDPGSDGTIQFDLFTDSPGLYDWRAKVDGDTESGQYAVGSNPYFSIKETDGPAVVHSYNDYELDVTIENIGDLQGSMDVDVVIERNVSSGWSHVDTKRFPRTIDGTAYSSNEDDVTYRNTFTRQGEYRYTIETPNETTSETFHVGSPEKPMLVVDSVDIAPNPTTFDRYSRFDVTVENAGPETANQHVRVRNEDGEIVASEFVSVDPGESETIRQQGHITDSRFDIGHNSVTVTTANASVSKTLIVQERDNIGGGDDGTIVVNENVRAEIQVLGAELEGEDPFYDYGNHIIHAPTEMWMDIENDSYSDRVDLFEDEYEGDVNHPAAEKAMIENSSAYTVQRTFGAGTEISLFARSYYCGDKSGTGVIFEGIMPGGEDAEGLECSKDRERITISDDSNSQNVVILSDGDEVPAFGAADPYQRDLNDMLGHRIDDDGTLSLGADERVFLYELSDPNARPEDATGTDDPDYNDAVALFRVVDVQRTVQTPADFTIEDVDAPESVSRGEDAQISITVNNTGGTAGDTSVMFDMQDQDMIQGQTNELEPGETDTVTLDVPTDVDPDTYQYTVLLGSAPRESHYGAITIGEEDGPNFQITSMSAPNVNETHESPTVELEVTNTGNTAGSQDVRILEEPYNFGDEVDSVRVDLASHETKTVTLDLPTRGSSGEVYFKAATDDTTTREQRIYYGESDVSIESLAIGTSTYGSDGDLIERRNADTMSFKLENGGDVGGVRDVELVVGNDTDQQKFTEDSIQIGDGRIYSSYPRWLTFPVGLDTGYYDYSLTVEDHAGVEDTWEGELFISNEVDAGDGKNSSSPISVDSNEVVISG</sequence>
<dbReference type="InterPro" id="IPR055713">
    <property type="entry name" value="DUF7289"/>
</dbReference>
<accession>A0A1I6KT86</accession>
<keyword evidence="2" id="KW-0812">Transmembrane</keyword>